<evidence type="ECO:0000256" key="2">
    <source>
        <dbReference type="SAM" id="MobiDB-lite"/>
    </source>
</evidence>
<gene>
    <name evidence="3" type="ORF">SEMRO_69_G038520.1</name>
</gene>
<feature type="compositionally biased region" description="Basic residues" evidence="2">
    <location>
        <begin position="11"/>
        <end position="20"/>
    </location>
</feature>
<organism evidence="3 4">
    <name type="scientific">Seminavis robusta</name>
    <dbReference type="NCBI Taxonomy" id="568900"/>
    <lineage>
        <taxon>Eukaryota</taxon>
        <taxon>Sar</taxon>
        <taxon>Stramenopiles</taxon>
        <taxon>Ochrophyta</taxon>
        <taxon>Bacillariophyta</taxon>
        <taxon>Bacillariophyceae</taxon>
        <taxon>Bacillariophycidae</taxon>
        <taxon>Naviculales</taxon>
        <taxon>Naviculaceae</taxon>
        <taxon>Seminavis</taxon>
    </lineage>
</organism>
<feature type="compositionally biased region" description="Low complexity" evidence="2">
    <location>
        <begin position="331"/>
        <end position="342"/>
    </location>
</feature>
<keyword evidence="4" id="KW-1185">Reference proteome</keyword>
<comment type="caution">
    <text evidence="3">The sequence shown here is derived from an EMBL/GenBank/DDBJ whole genome shotgun (WGS) entry which is preliminary data.</text>
</comment>
<dbReference type="AlphaFoldDB" id="A0A9N8DHJ1"/>
<evidence type="ECO:0000256" key="1">
    <source>
        <dbReference type="SAM" id="Coils"/>
    </source>
</evidence>
<accession>A0A9N8DHJ1</accession>
<evidence type="ECO:0000313" key="4">
    <source>
        <dbReference type="Proteomes" id="UP001153069"/>
    </source>
</evidence>
<feature type="compositionally biased region" description="Low complexity" evidence="2">
    <location>
        <begin position="113"/>
        <end position="124"/>
    </location>
</feature>
<feature type="compositionally biased region" description="Low complexity" evidence="2">
    <location>
        <begin position="142"/>
        <end position="167"/>
    </location>
</feature>
<proteinExistence type="predicted"/>
<feature type="coiled-coil region" evidence="1">
    <location>
        <begin position="460"/>
        <end position="491"/>
    </location>
</feature>
<feature type="compositionally biased region" description="Basic and acidic residues" evidence="2">
    <location>
        <begin position="1035"/>
        <end position="1051"/>
    </location>
</feature>
<feature type="compositionally biased region" description="Basic residues" evidence="2">
    <location>
        <begin position="125"/>
        <end position="137"/>
    </location>
</feature>
<reference evidence="3" key="1">
    <citation type="submission" date="2020-06" db="EMBL/GenBank/DDBJ databases">
        <authorList>
            <consortium name="Plant Systems Biology data submission"/>
        </authorList>
    </citation>
    <scope>NUCLEOTIDE SEQUENCE</scope>
    <source>
        <strain evidence="3">D6</strain>
    </source>
</reference>
<protein>
    <submittedName>
        <fullName evidence="3">Uncharacterized protein</fullName>
    </submittedName>
</protein>
<feature type="compositionally biased region" description="Polar residues" evidence="2">
    <location>
        <begin position="673"/>
        <end position="691"/>
    </location>
</feature>
<feature type="region of interest" description="Disordered" evidence="2">
    <location>
        <begin position="1021"/>
        <end position="1051"/>
    </location>
</feature>
<feature type="region of interest" description="Disordered" evidence="2">
    <location>
        <begin position="318"/>
        <end position="369"/>
    </location>
</feature>
<feature type="region of interest" description="Disordered" evidence="2">
    <location>
        <begin position="113"/>
        <end position="170"/>
    </location>
</feature>
<dbReference type="EMBL" id="CAICTM010000068">
    <property type="protein sequence ID" value="CAB9499804.1"/>
    <property type="molecule type" value="Genomic_DNA"/>
</dbReference>
<feature type="region of interest" description="Disordered" evidence="2">
    <location>
        <begin position="1"/>
        <end position="35"/>
    </location>
</feature>
<feature type="compositionally biased region" description="Gly residues" evidence="2">
    <location>
        <begin position="1"/>
        <end position="10"/>
    </location>
</feature>
<sequence length="1131" mass="124502">MSNRRGGPGGRKGKNNKNKQGKGGPASSSLVPQIPPKDEYHNLSLPCCRLLYDTCQELWTVDRSLLLKQNQQQQQQRPASLLGQMLRNHLLEKRREEVAAMASAEASNPIGAASSIGAAVGPSPNKKKKKKKKKKGSKAPESVAVAQAAVSSSDNPTTTTTSSSPTTKLYNKKPMKPILLLRFLPLFHKTLSRSYPKKNQEHRGTALCITHQEVETAFQAITCPVCRHAIDRVLQQHSRQPVFLGGFHFGDHVPSYNNNNHNGLAIPIHNPQQNTTEPPSPSVDFDYVALEEGVTNHGGPWGQDSSIQGVPYFHPQIITSEPTTSNHEDNSNNNRAHNNNKQQQRKQTDAKGEEQWPPAKATASSRQQRVQLEWRFVSSSSASIDQTTTTTDAKKNENATTSVDAITIEDVEHVVKNVMLPLSLSADDLMGADTTSLDGDELVKLCNTICDLDGSMKDDLVKIKQEIVKYKEQLESNQDDSTNNRADAEIELRVGPAYEELETGLEQLLYEVVMDVVWDGLLWLSRDGDNVVRTTVSWKSAVYNLTEAVTRALLNIMQIVEEFENGLAEIADNMGNVPAMFVSKQHRVIYRKMLEQKINVLQTLINAVVNASSLMEFAWPSVAVHSISGNPDWTSKDVHERGLFVSFRRKWFAQQEFFRCLAKKQNRAESTRKGSPNTKAKNSQRNKTSPRGTPDSKPWENKVIQKLDTSGDDLLRSLIDLSKPVRIESIPARKEEQMVRCAKSMGLLERIGGDVFAPFADTENAKNHPISFALQDENLKNQCRTLSTQIKQQQTRQMLAPEEQLPSEQRRHAAYMTVNSIHLLRKLRFCVTDSYEQKTPEPVLPICVISWINNLPVPQIGQSVSIPHIDMRNCSYETLINAFLVQEKHIQTSQCPGGSGQPRLTAILLALLYGKLSDQCSQWHAELAEQELLTNMNESESGLQTGTQSGDAPSGSKKDTAAGRNGVATNQPPQGKTKKKKKKGSTKAQASVESATGSDQGAAGGAESNHLLQSPATEDAATMNGHQEPKGANVKTDETDGIKTKGNTTKDDNVNIAETTVGVMSDVQSAEIATENSRGEDRAEISTVEVDKNMGVRDFSGAVQSAEGFLVGRLTALFKEAAQGKGSVLIV</sequence>
<feature type="region of interest" description="Disordered" evidence="2">
    <location>
        <begin position="940"/>
        <end position="1008"/>
    </location>
</feature>
<keyword evidence="1" id="KW-0175">Coiled coil</keyword>
<evidence type="ECO:0000313" key="3">
    <source>
        <dbReference type="EMBL" id="CAB9499804.1"/>
    </source>
</evidence>
<dbReference type="Proteomes" id="UP001153069">
    <property type="component" value="Unassembled WGS sequence"/>
</dbReference>
<name>A0A9N8DHJ1_9STRA</name>
<feature type="compositionally biased region" description="Polar residues" evidence="2">
    <location>
        <begin position="940"/>
        <end position="951"/>
    </location>
</feature>
<feature type="region of interest" description="Disordered" evidence="2">
    <location>
        <begin position="666"/>
        <end position="700"/>
    </location>
</feature>
<feature type="compositionally biased region" description="Basic residues" evidence="2">
    <location>
        <begin position="976"/>
        <end position="985"/>
    </location>
</feature>